<dbReference type="AlphaFoldDB" id="A0A554NES3"/>
<dbReference type="InterPro" id="IPR011763">
    <property type="entry name" value="COA_CT_C"/>
</dbReference>
<comment type="caution">
    <text evidence="4">The sequence shown here is derived from an EMBL/GenBank/DDBJ whole genome shotgun (WGS) entry which is preliminary data.</text>
</comment>
<feature type="domain" description="CoA carboxyltransferase C-terminal" evidence="3">
    <location>
        <begin position="280"/>
        <end position="522"/>
    </location>
</feature>
<dbReference type="Pfam" id="PF01039">
    <property type="entry name" value="Carboxyl_trans"/>
    <property type="match status" value="1"/>
</dbReference>
<dbReference type="OrthoDB" id="231496at2157"/>
<feature type="domain" description="CoA carboxyltransferase N-terminal" evidence="2">
    <location>
        <begin position="1"/>
        <end position="273"/>
    </location>
</feature>
<dbReference type="SUPFAM" id="SSF52096">
    <property type="entry name" value="ClpP/crotonase"/>
    <property type="match status" value="2"/>
</dbReference>
<dbReference type="PROSITE" id="PS50989">
    <property type="entry name" value="COA_CT_CTER"/>
    <property type="match status" value="1"/>
</dbReference>
<dbReference type="InterPro" id="IPR051047">
    <property type="entry name" value="AccD/PCCB"/>
</dbReference>
<dbReference type="EMBL" id="QMDX01000001">
    <property type="protein sequence ID" value="TSD15892.1"/>
    <property type="molecule type" value="Genomic_DNA"/>
</dbReference>
<accession>A0A554NES3</accession>
<dbReference type="GO" id="GO:0004658">
    <property type="term" value="F:propionyl-CoA carboxylase activity"/>
    <property type="evidence" value="ECO:0007669"/>
    <property type="project" value="TreeGrafter"/>
</dbReference>
<evidence type="ECO:0000256" key="1">
    <source>
        <dbReference type="SAM" id="MobiDB-lite"/>
    </source>
</evidence>
<dbReference type="RefSeq" id="WP_144260369.1">
    <property type="nucleotide sequence ID" value="NZ_QMDX01000001.1"/>
</dbReference>
<dbReference type="InterPro" id="IPR011762">
    <property type="entry name" value="COA_CT_N"/>
</dbReference>
<organism evidence="4 5">
    <name type="scientific">Haloglomus irregulare</name>
    <dbReference type="NCBI Taxonomy" id="2234134"/>
    <lineage>
        <taxon>Archaea</taxon>
        <taxon>Methanobacteriati</taxon>
        <taxon>Methanobacteriota</taxon>
        <taxon>Stenosarchaea group</taxon>
        <taxon>Halobacteria</taxon>
        <taxon>Halobacteriales</taxon>
        <taxon>Natronomonadaceae</taxon>
        <taxon>Haloglomus</taxon>
    </lineage>
</organism>
<feature type="region of interest" description="Disordered" evidence="1">
    <location>
        <begin position="21"/>
        <end position="42"/>
    </location>
</feature>
<protein>
    <submittedName>
        <fullName evidence="4">Acyl-CoA carboxylase</fullName>
    </submittedName>
</protein>
<gene>
    <name evidence="4" type="ORF">DP107_01545</name>
</gene>
<dbReference type="InterPro" id="IPR034733">
    <property type="entry name" value="AcCoA_carboxyl_beta"/>
</dbReference>
<reference evidence="4 5" key="1">
    <citation type="submission" date="2018-06" db="EMBL/GenBank/DDBJ databases">
        <title>Natronomonas sp. F16-60 a new haloarchaeon isolated from a solar saltern of Isla Cristina, Huelva, Spain.</title>
        <authorList>
            <person name="Duran-Viseras A."/>
            <person name="Sanchez-Porro C."/>
            <person name="Ventosa A."/>
        </authorList>
    </citation>
    <scope>NUCLEOTIDE SEQUENCE [LARGE SCALE GENOMIC DNA]</scope>
    <source>
        <strain evidence="4 5">F16-60</strain>
    </source>
</reference>
<dbReference type="Gene3D" id="3.90.226.10">
    <property type="entry name" value="2-enoyl-CoA Hydratase, Chain A, domain 1"/>
    <property type="match status" value="2"/>
</dbReference>
<dbReference type="PROSITE" id="PS50980">
    <property type="entry name" value="COA_CT_NTER"/>
    <property type="match status" value="1"/>
</dbReference>
<evidence type="ECO:0000313" key="4">
    <source>
        <dbReference type="EMBL" id="TSD15892.1"/>
    </source>
</evidence>
<evidence type="ECO:0000259" key="3">
    <source>
        <dbReference type="PROSITE" id="PS50989"/>
    </source>
</evidence>
<dbReference type="Proteomes" id="UP000319894">
    <property type="component" value="Unassembled WGS sequence"/>
</dbReference>
<evidence type="ECO:0000313" key="5">
    <source>
        <dbReference type="Proteomes" id="UP000319894"/>
    </source>
</evidence>
<name>A0A554NES3_9EURY</name>
<dbReference type="PANTHER" id="PTHR43842">
    <property type="entry name" value="PROPIONYL-COA CARBOXYLASE BETA CHAIN"/>
    <property type="match status" value="1"/>
</dbReference>
<sequence>MRDDADRRDLDATALTERLRAERRAVSDEGRPKAVERQHEHDKLTARERVRYLCDCERFDEIGQLAAPAPTTPETVDWEREDAPADGVVAGIGEVDGRPVAVAATDFTVKGGSIGHTGGRKLERLYDLAIDRGYPVVTLHDGGGHRIQEGLDARPTAQGDGGLFRQQTKLSGWVPFVSAMMGPGFAAPTNFSVMADFVPMVEGSTLGVAGPSLVEAALGTELSKQELGGTDVHTARTGMADAAYPSDEACLDAIIEWLSYLPRNCRRDPPAAEPRPPERDPDRLVDVIPADPKKGYDVHDVLAGVVDAGSVLELKPRYARNVVTALARVEGSPVGVIANAPTALAGTIDTDASEKAARFASLCDAFGLPLLLFEDTPGVLPGPDSEAEGVARHAGKLPFQLNRATVPIINVVLRRGYGFGHVAMGGGRSARNDLTVVWPTAEVAAMGIEGAVDVAYRREIEAADDPEARREELIAKFQDRTGAVRAASGVGVDAAIEPAETRGRIARTLDRADEALEADWPPKKHPIDPI</sequence>
<dbReference type="InParanoid" id="A0A554NES3"/>
<evidence type="ECO:0000259" key="2">
    <source>
        <dbReference type="PROSITE" id="PS50980"/>
    </source>
</evidence>
<dbReference type="PANTHER" id="PTHR43842:SF2">
    <property type="entry name" value="PROPIONYL-COA CARBOXYLASE BETA CHAIN, MITOCHONDRIAL"/>
    <property type="match status" value="1"/>
</dbReference>
<keyword evidence="5" id="KW-1185">Reference proteome</keyword>
<proteinExistence type="predicted"/>
<dbReference type="InterPro" id="IPR029045">
    <property type="entry name" value="ClpP/crotonase-like_dom_sf"/>
</dbReference>